<proteinExistence type="predicted"/>
<evidence type="ECO:0000313" key="1">
    <source>
        <dbReference type="EMBL" id="OGZ70394.1"/>
    </source>
</evidence>
<sequence>MAKKNKKITTVDELAVMINNGFQNTQDHFNKKFDALTGEMRNGFKKVNENFKEVNEKINNISKNIIDVVHKEEFDRLESRVTDVEEVAELASKKN</sequence>
<evidence type="ECO:0000313" key="2">
    <source>
        <dbReference type="Proteomes" id="UP000179214"/>
    </source>
</evidence>
<accession>A0A1G2I6E5</accession>
<reference evidence="1 2" key="1">
    <citation type="journal article" date="2016" name="Nat. Commun.">
        <title>Thousands of microbial genomes shed light on interconnected biogeochemical processes in an aquifer system.</title>
        <authorList>
            <person name="Anantharaman K."/>
            <person name="Brown C.T."/>
            <person name="Hug L.A."/>
            <person name="Sharon I."/>
            <person name="Castelle C.J."/>
            <person name="Probst A.J."/>
            <person name="Thomas B.C."/>
            <person name="Singh A."/>
            <person name="Wilkins M.J."/>
            <person name="Karaoz U."/>
            <person name="Brodie E.L."/>
            <person name="Williams K.H."/>
            <person name="Hubbard S.S."/>
            <person name="Banfield J.F."/>
        </authorList>
    </citation>
    <scope>NUCLEOTIDE SEQUENCE [LARGE SCALE GENOMIC DNA]</scope>
</reference>
<protein>
    <submittedName>
        <fullName evidence="1">Uncharacterized protein</fullName>
    </submittedName>
</protein>
<dbReference type="AlphaFoldDB" id="A0A1G2I6E5"/>
<comment type="caution">
    <text evidence="1">The sequence shown here is derived from an EMBL/GenBank/DDBJ whole genome shotgun (WGS) entry which is preliminary data.</text>
</comment>
<dbReference type="EMBL" id="MHOV01000010">
    <property type="protein sequence ID" value="OGZ70394.1"/>
    <property type="molecule type" value="Genomic_DNA"/>
</dbReference>
<dbReference type="Proteomes" id="UP000179214">
    <property type="component" value="Unassembled WGS sequence"/>
</dbReference>
<gene>
    <name evidence="1" type="ORF">A3F47_00780</name>
</gene>
<name>A0A1G2I6E5_9BACT</name>
<organism evidence="1 2">
    <name type="scientific">Candidatus Staskawiczbacteria bacterium RIFCSPHIGHO2_12_FULL_38_11</name>
    <dbReference type="NCBI Taxonomy" id="1802209"/>
    <lineage>
        <taxon>Bacteria</taxon>
        <taxon>Candidatus Staskawicziibacteriota</taxon>
    </lineage>
</organism>